<keyword evidence="3" id="KW-1185">Reference proteome</keyword>
<organism evidence="2 3">
    <name type="scientific">Panicum virgatum</name>
    <name type="common">Blackwell switchgrass</name>
    <dbReference type="NCBI Taxonomy" id="38727"/>
    <lineage>
        <taxon>Eukaryota</taxon>
        <taxon>Viridiplantae</taxon>
        <taxon>Streptophyta</taxon>
        <taxon>Embryophyta</taxon>
        <taxon>Tracheophyta</taxon>
        <taxon>Spermatophyta</taxon>
        <taxon>Magnoliopsida</taxon>
        <taxon>Liliopsida</taxon>
        <taxon>Poales</taxon>
        <taxon>Poaceae</taxon>
        <taxon>PACMAD clade</taxon>
        <taxon>Panicoideae</taxon>
        <taxon>Panicodae</taxon>
        <taxon>Paniceae</taxon>
        <taxon>Panicinae</taxon>
        <taxon>Panicum</taxon>
        <taxon>Panicum sect. Hiantes</taxon>
    </lineage>
</organism>
<sequence>MFQICVGSHLIQSPPTPPCAACIVRSSSGQGSGGRRAATSQHKQRRSNLTHLHCSDPISCSCSLLLSCHPKPSEYRLIEL</sequence>
<dbReference type="AlphaFoldDB" id="A0A8T0WW48"/>
<reference evidence="2" key="1">
    <citation type="submission" date="2020-05" db="EMBL/GenBank/DDBJ databases">
        <title>WGS assembly of Panicum virgatum.</title>
        <authorList>
            <person name="Lovell J.T."/>
            <person name="Jenkins J."/>
            <person name="Shu S."/>
            <person name="Juenger T.E."/>
            <person name="Schmutz J."/>
        </authorList>
    </citation>
    <scope>NUCLEOTIDE SEQUENCE</scope>
    <source>
        <strain evidence="2">AP13</strain>
    </source>
</reference>
<dbReference type="EMBL" id="CM029038">
    <property type="protein sequence ID" value="KAG2651028.1"/>
    <property type="molecule type" value="Genomic_DNA"/>
</dbReference>
<comment type="caution">
    <text evidence="2">The sequence shown here is derived from an EMBL/GenBank/DDBJ whole genome shotgun (WGS) entry which is preliminary data.</text>
</comment>
<gene>
    <name evidence="2" type="ORF">PVAP13_1NG514700</name>
</gene>
<evidence type="ECO:0000313" key="3">
    <source>
        <dbReference type="Proteomes" id="UP000823388"/>
    </source>
</evidence>
<accession>A0A8T0WW48</accession>
<protein>
    <submittedName>
        <fullName evidence="2">Uncharacterized protein</fullName>
    </submittedName>
</protein>
<dbReference type="Proteomes" id="UP000823388">
    <property type="component" value="Chromosome 1N"/>
</dbReference>
<proteinExistence type="predicted"/>
<name>A0A8T0WW48_PANVG</name>
<evidence type="ECO:0000256" key="1">
    <source>
        <dbReference type="SAM" id="MobiDB-lite"/>
    </source>
</evidence>
<feature type="region of interest" description="Disordered" evidence="1">
    <location>
        <begin position="26"/>
        <end position="47"/>
    </location>
</feature>
<evidence type="ECO:0000313" key="2">
    <source>
        <dbReference type="EMBL" id="KAG2651028.1"/>
    </source>
</evidence>